<evidence type="ECO:0000313" key="2">
    <source>
        <dbReference type="Proteomes" id="UP000500826"/>
    </source>
</evidence>
<organism evidence="1 2">
    <name type="scientific">Ramlibacter terrae</name>
    <dbReference type="NCBI Taxonomy" id="2732511"/>
    <lineage>
        <taxon>Bacteria</taxon>
        <taxon>Pseudomonadati</taxon>
        <taxon>Pseudomonadota</taxon>
        <taxon>Betaproteobacteria</taxon>
        <taxon>Burkholderiales</taxon>
        <taxon>Comamonadaceae</taxon>
        <taxon>Ramlibacter</taxon>
    </lineage>
</organism>
<reference evidence="1 2" key="1">
    <citation type="submission" date="2020-05" db="EMBL/GenBank/DDBJ databases">
        <title>Ramlibacter rhizophilus sp. nov., isolated from rhizosphere soil of national flower Mugunghwa from South Korea.</title>
        <authorList>
            <person name="Zheng-Fei Y."/>
            <person name="Huan T."/>
        </authorList>
    </citation>
    <scope>NUCLEOTIDE SEQUENCE [LARGE SCALE GENOMIC DNA]</scope>
    <source>
        <strain evidence="1 2">H242</strain>
    </source>
</reference>
<sequence>MTIGSTVDVGRLRSQLTTVSRNAERAFERAFDLQQAGAPADRVEAAMAEISRLQESACRLREQLGEPQPVLH</sequence>
<gene>
    <name evidence="1" type="ORF">HK414_19495</name>
</gene>
<proteinExistence type="predicted"/>
<evidence type="ECO:0000313" key="1">
    <source>
        <dbReference type="EMBL" id="QJW84958.1"/>
    </source>
</evidence>
<dbReference type="EMBL" id="CP053418">
    <property type="protein sequence ID" value="QJW84958.1"/>
    <property type="molecule type" value="Genomic_DNA"/>
</dbReference>
<dbReference type="Proteomes" id="UP000500826">
    <property type="component" value="Chromosome"/>
</dbReference>
<protein>
    <submittedName>
        <fullName evidence="1">Uncharacterized protein</fullName>
    </submittedName>
</protein>
<accession>A0ABX6P4G7</accession>
<keyword evidence="2" id="KW-1185">Reference proteome</keyword>
<name>A0ABX6P4G7_9BURK</name>